<sequence length="331" mass="37532">MSSDSDSDFGNFSDASFEEENDFKTENEVANQILEKDLKDGTEKKQQLTVGNQNDILERPTKVASHVNYDDLINNYLNDLLSTPNPTYKTDDPAENSTEKYTFQLDERSTIIYQQLVCLPFQVHPFNWNQSHLRILLLQILKIKDHTLNAAAAAADKNDDNLSAINKSNAACYDEQPNIVNSDKLDKLRDHTLFDKLMQKIPTTLKNADGDVNPTTISSGICQELDIPTDIFHEYIEKLVSLQIKQANLLDIKSTYEQVITNLVGHTQRIRREEIEKYNKKKNSNNSSINSRNGSGLLRRRSIKNNPGTKGNDGNTSTNTSKSKRFSWIMG</sequence>
<name>A0A376B9U3_9ASCO</name>
<gene>
    <name evidence="2" type="ORF">SCODWIG_03183</name>
</gene>
<reference evidence="3" key="1">
    <citation type="submission" date="2018-06" db="EMBL/GenBank/DDBJ databases">
        <authorList>
            <person name="Guldener U."/>
        </authorList>
    </citation>
    <scope>NUCLEOTIDE SEQUENCE [LARGE SCALE GENOMIC DNA]</scope>
    <source>
        <strain evidence="3">UTAD17</strain>
    </source>
</reference>
<feature type="compositionally biased region" description="Low complexity" evidence="1">
    <location>
        <begin position="1"/>
        <end position="15"/>
    </location>
</feature>
<organism evidence="2 3">
    <name type="scientific">Saccharomycodes ludwigii</name>
    <dbReference type="NCBI Taxonomy" id="36035"/>
    <lineage>
        <taxon>Eukaryota</taxon>
        <taxon>Fungi</taxon>
        <taxon>Dikarya</taxon>
        <taxon>Ascomycota</taxon>
        <taxon>Saccharomycotina</taxon>
        <taxon>Saccharomycetes</taxon>
        <taxon>Saccharomycodales</taxon>
        <taxon>Saccharomycodaceae</taxon>
        <taxon>Saccharomycodes</taxon>
    </lineage>
</organism>
<dbReference type="OrthoDB" id="5378975at2759"/>
<dbReference type="AlphaFoldDB" id="A0A376B9U3"/>
<dbReference type="VEuPathDB" id="FungiDB:SCODWIG_03183"/>
<feature type="compositionally biased region" description="Polar residues" evidence="1">
    <location>
        <begin position="304"/>
        <end position="321"/>
    </location>
</feature>
<dbReference type="EMBL" id="UFAJ01000696">
    <property type="protein sequence ID" value="SSD61422.1"/>
    <property type="molecule type" value="Genomic_DNA"/>
</dbReference>
<feature type="compositionally biased region" description="Low complexity" evidence="1">
    <location>
        <begin position="284"/>
        <end position="297"/>
    </location>
</feature>
<evidence type="ECO:0000256" key="1">
    <source>
        <dbReference type="SAM" id="MobiDB-lite"/>
    </source>
</evidence>
<proteinExistence type="predicted"/>
<dbReference type="InterPro" id="IPR031355">
    <property type="entry name" value="YBL010C/LAA2-like"/>
</dbReference>
<accession>A0A376B9U3</accession>
<dbReference type="Proteomes" id="UP000262825">
    <property type="component" value="Unassembled WGS sequence"/>
</dbReference>
<evidence type="ECO:0000313" key="3">
    <source>
        <dbReference type="Proteomes" id="UP000262825"/>
    </source>
</evidence>
<keyword evidence="3" id="KW-1185">Reference proteome</keyword>
<feature type="region of interest" description="Disordered" evidence="1">
    <location>
        <begin position="277"/>
        <end position="331"/>
    </location>
</feature>
<dbReference type="Pfam" id="PF17104">
    <property type="entry name" value="YBL010C_LAA2"/>
    <property type="match status" value="1"/>
</dbReference>
<feature type="region of interest" description="Disordered" evidence="1">
    <location>
        <begin position="1"/>
        <end position="27"/>
    </location>
</feature>
<protein>
    <submittedName>
        <fullName evidence="2">Uncharacterized protein</fullName>
    </submittedName>
</protein>
<evidence type="ECO:0000313" key="2">
    <source>
        <dbReference type="EMBL" id="SSD61422.1"/>
    </source>
</evidence>